<keyword evidence="13" id="KW-1185">Reference proteome</keyword>
<dbReference type="GO" id="GO:0005737">
    <property type="term" value="C:cytoplasm"/>
    <property type="evidence" value="ECO:0007669"/>
    <property type="project" value="TreeGrafter"/>
</dbReference>
<reference evidence="12" key="1">
    <citation type="submission" date="2023-04" db="EMBL/GenBank/DDBJ databases">
        <title>Candida boidinii NBRC 10035.</title>
        <authorList>
            <person name="Ichikawa N."/>
            <person name="Sato H."/>
            <person name="Tonouchi N."/>
        </authorList>
    </citation>
    <scope>NUCLEOTIDE SEQUENCE</scope>
    <source>
        <strain evidence="12">NBRC 10035</strain>
    </source>
</reference>
<protein>
    <recommendedName>
        <fullName evidence="3">Acyl-protein thioesterase 1</fullName>
        <ecNumber evidence="2">3.1.2.22</ecNumber>
    </recommendedName>
    <alternativeName>
        <fullName evidence="8">Palmitoyl-protein hydrolase</fullName>
    </alternativeName>
</protein>
<dbReference type="InterPro" id="IPR029058">
    <property type="entry name" value="AB_hydrolase_fold"/>
</dbReference>
<keyword evidence="10" id="KW-0472">Membrane</keyword>
<keyword evidence="10" id="KW-0812">Transmembrane</keyword>
<keyword evidence="6" id="KW-0443">Lipid metabolism</keyword>
<evidence type="ECO:0000256" key="5">
    <source>
        <dbReference type="ARBA" id="ARBA00022801"/>
    </source>
</evidence>
<comment type="caution">
    <text evidence="12">The sequence shown here is derived from an EMBL/GenBank/DDBJ whole genome shotgun (WGS) entry which is preliminary data.</text>
</comment>
<dbReference type="InterPro" id="IPR050565">
    <property type="entry name" value="LYPA1-2/EST-like"/>
</dbReference>
<dbReference type="GO" id="GO:0008474">
    <property type="term" value="F:palmitoyl-(protein) hydrolase activity"/>
    <property type="evidence" value="ECO:0007669"/>
    <property type="project" value="UniProtKB-EC"/>
</dbReference>
<proteinExistence type="inferred from homology"/>
<comment type="similarity">
    <text evidence="1">Belongs to the AB hydrolase superfamily. AB hydrolase 2 family.</text>
</comment>
<evidence type="ECO:0000256" key="7">
    <source>
        <dbReference type="ARBA" id="ARBA00029392"/>
    </source>
</evidence>
<dbReference type="Proteomes" id="UP001165120">
    <property type="component" value="Unassembled WGS sequence"/>
</dbReference>
<dbReference type="EC" id="3.1.2.22" evidence="2"/>
<dbReference type="InterPro" id="IPR003140">
    <property type="entry name" value="PLipase/COase/thioEstase"/>
</dbReference>
<name>A0A9W6WBY2_CANBO</name>
<dbReference type="EMBL" id="BSXN01002137">
    <property type="protein sequence ID" value="GME75696.1"/>
    <property type="molecule type" value="Genomic_DNA"/>
</dbReference>
<dbReference type="Pfam" id="PF02230">
    <property type="entry name" value="Abhydrolase_2"/>
    <property type="match status" value="1"/>
</dbReference>
<evidence type="ECO:0000256" key="8">
    <source>
        <dbReference type="ARBA" id="ARBA00031195"/>
    </source>
</evidence>
<dbReference type="PANTHER" id="PTHR10655">
    <property type="entry name" value="LYSOPHOSPHOLIPASE-RELATED"/>
    <property type="match status" value="1"/>
</dbReference>
<dbReference type="PANTHER" id="PTHR10655:SF17">
    <property type="entry name" value="LYSOPHOSPHOLIPASE-LIKE PROTEIN 1"/>
    <property type="match status" value="1"/>
</dbReference>
<evidence type="ECO:0000313" key="13">
    <source>
        <dbReference type="Proteomes" id="UP001165120"/>
    </source>
</evidence>
<keyword evidence="6" id="KW-0276">Fatty acid metabolism</keyword>
<evidence type="ECO:0000256" key="1">
    <source>
        <dbReference type="ARBA" id="ARBA00006499"/>
    </source>
</evidence>
<keyword evidence="5" id="KW-0378">Hydrolase</keyword>
<keyword evidence="4" id="KW-0719">Serine esterase</keyword>
<accession>A0A9W6WBY2</accession>
<evidence type="ECO:0000256" key="6">
    <source>
        <dbReference type="ARBA" id="ARBA00022832"/>
    </source>
</evidence>
<dbReference type="GO" id="GO:0006631">
    <property type="term" value="P:fatty acid metabolic process"/>
    <property type="evidence" value="ECO:0007669"/>
    <property type="project" value="UniProtKB-KW"/>
</dbReference>
<comment type="catalytic activity">
    <reaction evidence="9">
        <text>S-hexadecanoyl-L-cysteinyl-[protein] + H2O = L-cysteinyl-[protein] + hexadecanoate + H(+)</text>
        <dbReference type="Rhea" id="RHEA:19233"/>
        <dbReference type="Rhea" id="RHEA-COMP:10131"/>
        <dbReference type="Rhea" id="RHEA-COMP:11032"/>
        <dbReference type="ChEBI" id="CHEBI:7896"/>
        <dbReference type="ChEBI" id="CHEBI:15377"/>
        <dbReference type="ChEBI" id="CHEBI:15378"/>
        <dbReference type="ChEBI" id="CHEBI:29950"/>
        <dbReference type="ChEBI" id="CHEBI:74151"/>
        <dbReference type="EC" id="3.1.2.22"/>
    </reaction>
</comment>
<feature type="domain" description="Phospholipase/carboxylesterase/thioesterase" evidence="11">
    <location>
        <begin position="82"/>
        <end position="299"/>
    </location>
</feature>
<evidence type="ECO:0000313" key="12">
    <source>
        <dbReference type="EMBL" id="GME75696.1"/>
    </source>
</evidence>
<dbReference type="Gene3D" id="3.40.50.1820">
    <property type="entry name" value="alpha/beta hydrolase"/>
    <property type="match status" value="1"/>
</dbReference>
<sequence>MSAEDKKESMINFKSGLSLVILILSIVLLYLNNNDNKNKFTDNSELAKDTQTSEIETTDSNIKTEDIKLPIPSDMSHITSIEIPAKSGKATSSLIIFHGLGDSGSGWKSFADSLRRESDFEDVEFVLPNAPLSKVSIAGGNSIPAWFDIFVMGGNPNSKQDVTGILEACSIVNYFIEKQIAKGIPAERIIIGGFSQGASITLSATALIKHKIAGTIVLSGFCGIPNEVKARTIDINKDTPIFQGHGTSDPVIPYENAKKAGEFFKDTLGFKKLLFKTYPGMPHSTSPQEVEDIKNFIKENLPKL</sequence>
<feature type="transmembrane region" description="Helical" evidence="10">
    <location>
        <begin position="12"/>
        <end position="31"/>
    </location>
</feature>
<dbReference type="GO" id="GO:0052689">
    <property type="term" value="F:carboxylic ester hydrolase activity"/>
    <property type="evidence" value="ECO:0007669"/>
    <property type="project" value="UniProtKB-KW"/>
</dbReference>
<evidence type="ECO:0000259" key="11">
    <source>
        <dbReference type="Pfam" id="PF02230"/>
    </source>
</evidence>
<dbReference type="AlphaFoldDB" id="A0A9W6WBY2"/>
<gene>
    <name evidence="12" type="ORF">Cboi02_000488900</name>
</gene>
<evidence type="ECO:0000256" key="10">
    <source>
        <dbReference type="SAM" id="Phobius"/>
    </source>
</evidence>
<evidence type="ECO:0000256" key="9">
    <source>
        <dbReference type="ARBA" id="ARBA00047337"/>
    </source>
</evidence>
<evidence type="ECO:0000256" key="4">
    <source>
        <dbReference type="ARBA" id="ARBA00022487"/>
    </source>
</evidence>
<keyword evidence="10" id="KW-1133">Transmembrane helix</keyword>
<evidence type="ECO:0000256" key="2">
    <source>
        <dbReference type="ARBA" id="ARBA00012423"/>
    </source>
</evidence>
<dbReference type="SUPFAM" id="SSF53474">
    <property type="entry name" value="alpha/beta-Hydrolases"/>
    <property type="match status" value="1"/>
</dbReference>
<comment type="function">
    <text evidence="7">Hydrolyzes fatty acids from S-acylated cysteine residues in proteins with a strong preference for palmitoylated G-alpha proteins over other acyl substrates. Mediates the deacylation of G-alpha proteins such as GPA1 in vivo, but has weak or no activity toward palmitoylated Ras proteins. Has weak lysophospholipase activity in vitro; however such activity may not exist in vivo.</text>
</comment>
<evidence type="ECO:0000256" key="3">
    <source>
        <dbReference type="ARBA" id="ARBA00014923"/>
    </source>
</evidence>
<organism evidence="12 13">
    <name type="scientific">Candida boidinii</name>
    <name type="common">Yeast</name>
    <dbReference type="NCBI Taxonomy" id="5477"/>
    <lineage>
        <taxon>Eukaryota</taxon>
        <taxon>Fungi</taxon>
        <taxon>Dikarya</taxon>
        <taxon>Ascomycota</taxon>
        <taxon>Saccharomycotina</taxon>
        <taxon>Pichiomycetes</taxon>
        <taxon>Pichiales</taxon>
        <taxon>Pichiaceae</taxon>
        <taxon>Ogataea</taxon>
        <taxon>Ogataea/Candida clade</taxon>
    </lineage>
</organism>